<reference evidence="6 7" key="1">
    <citation type="journal article" date="2019" name="Int. J. Syst. Evol. Microbiol.">
        <title>The Global Catalogue of Microorganisms (GCM) 10K type strain sequencing project: providing services to taxonomists for standard genome sequencing and annotation.</title>
        <authorList>
            <consortium name="The Broad Institute Genomics Platform"/>
            <consortium name="The Broad Institute Genome Sequencing Center for Infectious Disease"/>
            <person name="Wu L."/>
            <person name="Ma J."/>
        </authorList>
    </citation>
    <scope>NUCLEOTIDE SEQUENCE [LARGE SCALE GENOMIC DNA]</scope>
    <source>
        <strain evidence="6 7">JCM 10303</strain>
    </source>
</reference>
<gene>
    <name evidence="6" type="ORF">GCM10009533_22080</name>
</gene>
<dbReference type="InterPro" id="IPR000847">
    <property type="entry name" value="LysR_HTH_N"/>
</dbReference>
<evidence type="ECO:0000256" key="1">
    <source>
        <dbReference type="ARBA" id="ARBA00009437"/>
    </source>
</evidence>
<dbReference type="SUPFAM" id="SSF46785">
    <property type="entry name" value="Winged helix' DNA-binding domain"/>
    <property type="match status" value="1"/>
</dbReference>
<keyword evidence="2" id="KW-0805">Transcription regulation</keyword>
<evidence type="ECO:0000313" key="6">
    <source>
        <dbReference type="EMBL" id="GAA0522479.1"/>
    </source>
</evidence>
<dbReference type="PANTHER" id="PTHR30346:SF30">
    <property type="entry name" value="SMALL NEUTRAL PROTEASE REGULATORY PROTEIN"/>
    <property type="match status" value="1"/>
</dbReference>
<dbReference type="InterPro" id="IPR005119">
    <property type="entry name" value="LysR_subst-bd"/>
</dbReference>
<comment type="similarity">
    <text evidence="1">Belongs to the LysR transcriptional regulatory family.</text>
</comment>
<keyword evidence="3" id="KW-0238">DNA-binding</keyword>
<keyword evidence="7" id="KW-1185">Reference proteome</keyword>
<evidence type="ECO:0000259" key="5">
    <source>
        <dbReference type="PROSITE" id="PS50931"/>
    </source>
</evidence>
<dbReference type="PROSITE" id="PS50931">
    <property type="entry name" value="HTH_LYSR"/>
    <property type="match status" value="1"/>
</dbReference>
<organism evidence="6 7">
    <name type="scientific">Saccharopolyspora erythraea</name>
    <name type="common">Streptomyces erythraeus</name>
    <dbReference type="NCBI Taxonomy" id="1836"/>
    <lineage>
        <taxon>Bacteria</taxon>
        <taxon>Bacillati</taxon>
        <taxon>Actinomycetota</taxon>
        <taxon>Actinomycetes</taxon>
        <taxon>Pseudonocardiales</taxon>
        <taxon>Pseudonocardiaceae</taxon>
        <taxon>Saccharopolyspora</taxon>
    </lineage>
</organism>
<dbReference type="SUPFAM" id="SSF53850">
    <property type="entry name" value="Periplasmic binding protein-like II"/>
    <property type="match status" value="1"/>
</dbReference>
<evidence type="ECO:0000313" key="7">
    <source>
        <dbReference type="Proteomes" id="UP001500729"/>
    </source>
</evidence>
<dbReference type="Pfam" id="PF00126">
    <property type="entry name" value="HTH_1"/>
    <property type="match status" value="1"/>
</dbReference>
<evidence type="ECO:0000256" key="4">
    <source>
        <dbReference type="ARBA" id="ARBA00023163"/>
    </source>
</evidence>
<name>A0ABN1CN59_SACER</name>
<dbReference type="CDD" id="cd08414">
    <property type="entry name" value="PBP2_LTTR_aromatics_like"/>
    <property type="match status" value="1"/>
</dbReference>
<sequence>MALDIRELRMICAIAETGSITRAAARVGLSQPALSTHLSGIEKALGDALFLRSRTGVSPTPFGRRVIDRARIVLSEVDSLFGDLPGAPPPSRPMRLGCAHLACVPSIAERAPVALPGHGVTLHIESSAAVLGDALASGRYDAALVAHMEGHDVPLERPVTGRALVPRYPIFVALSAKHRLARENRVRLADLRDESWVGPPGSDDGSLASLRAACLAAGFEPRVRFEAPSGGARELVAGGHAIRLVDPSWPAPEGAVVLPLDGEPLVARLVVAWRQDHLTREQAGTLYRELAHAYLAHVGDNPVFHRWWRAHPETHPAV</sequence>
<dbReference type="PRINTS" id="PR00039">
    <property type="entry name" value="HTHLYSR"/>
</dbReference>
<dbReference type="InterPro" id="IPR036388">
    <property type="entry name" value="WH-like_DNA-bd_sf"/>
</dbReference>
<dbReference type="Gene3D" id="3.40.190.10">
    <property type="entry name" value="Periplasmic binding protein-like II"/>
    <property type="match status" value="2"/>
</dbReference>
<dbReference type="Pfam" id="PF03466">
    <property type="entry name" value="LysR_substrate"/>
    <property type="match status" value="1"/>
</dbReference>
<proteinExistence type="inferred from homology"/>
<dbReference type="PANTHER" id="PTHR30346">
    <property type="entry name" value="TRANSCRIPTIONAL DUAL REGULATOR HCAR-RELATED"/>
    <property type="match status" value="1"/>
</dbReference>
<protein>
    <submittedName>
        <fullName evidence="6">LysR family transcriptional regulator</fullName>
    </submittedName>
</protein>
<evidence type="ECO:0000256" key="2">
    <source>
        <dbReference type="ARBA" id="ARBA00023015"/>
    </source>
</evidence>
<comment type="caution">
    <text evidence="6">The sequence shown here is derived from an EMBL/GenBank/DDBJ whole genome shotgun (WGS) entry which is preliminary data.</text>
</comment>
<feature type="domain" description="HTH lysR-type" evidence="5">
    <location>
        <begin position="3"/>
        <end position="60"/>
    </location>
</feature>
<dbReference type="InterPro" id="IPR036390">
    <property type="entry name" value="WH_DNA-bd_sf"/>
</dbReference>
<dbReference type="Proteomes" id="UP001500729">
    <property type="component" value="Unassembled WGS sequence"/>
</dbReference>
<dbReference type="Gene3D" id="1.10.10.10">
    <property type="entry name" value="Winged helix-like DNA-binding domain superfamily/Winged helix DNA-binding domain"/>
    <property type="match status" value="1"/>
</dbReference>
<keyword evidence="4" id="KW-0804">Transcription</keyword>
<evidence type="ECO:0000256" key="3">
    <source>
        <dbReference type="ARBA" id="ARBA00023125"/>
    </source>
</evidence>
<accession>A0ABN1CN59</accession>
<dbReference type="RefSeq" id="WP_009945345.1">
    <property type="nucleotide sequence ID" value="NZ_BAAAGS010000011.1"/>
</dbReference>
<dbReference type="EMBL" id="BAAAGS010000011">
    <property type="protein sequence ID" value="GAA0522479.1"/>
    <property type="molecule type" value="Genomic_DNA"/>
</dbReference>